<dbReference type="EMBL" id="JAPFFM010000010">
    <property type="protein sequence ID" value="KAJ6739071.1"/>
    <property type="molecule type" value="Genomic_DNA"/>
</dbReference>
<organism evidence="2 3">
    <name type="scientific">Salix koriyanagi</name>
    <dbReference type="NCBI Taxonomy" id="2511006"/>
    <lineage>
        <taxon>Eukaryota</taxon>
        <taxon>Viridiplantae</taxon>
        <taxon>Streptophyta</taxon>
        <taxon>Embryophyta</taxon>
        <taxon>Tracheophyta</taxon>
        <taxon>Spermatophyta</taxon>
        <taxon>Magnoliopsida</taxon>
        <taxon>eudicotyledons</taxon>
        <taxon>Gunneridae</taxon>
        <taxon>Pentapetalae</taxon>
        <taxon>rosids</taxon>
        <taxon>fabids</taxon>
        <taxon>Malpighiales</taxon>
        <taxon>Salicaceae</taxon>
        <taxon>Saliceae</taxon>
        <taxon>Salix</taxon>
    </lineage>
</organism>
<accession>A0A9Q0UZT9</accession>
<feature type="region of interest" description="Disordered" evidence="1">
    <location>
        <begin position="1"/>
        <end position="25"/>
    </location>
</feature>
<evidence type="ECO:0000313" key="3">
    <source>
        <dbReference type="Proteomes" id="UP001151752"/>
    </source>
</evidence>
<sequence>MATTSKEGSRRVNYPILTWGGSDNK</sequence>
<keyword evidence="3" id="KW-1185">Reference proteome</keyword>
<reference evidence="2" key="1">
    <citation type="submission" date="2022-11" db="EMBL/GenBank/DDBJ databases">
        <authorList>
            <person name="Hyden B.L."/>
            <person name="Feng K."/>
            <person name="Yates T."/>
            <person name="Jawdy S."/>
            <person name="Smart L.B."/>
            <person name="Muchero W."/>
        </authorList>
    </citation>
    <scope>NUCLEOTIDE SEQUENCE</scope>
    <source>
        <tissue evidence="2">Shoot tip</tissue>
    </source>
</reference>
<gene>
    <name evidence="2" type="ORF">OIU74_003935</name>
</gene>
<reference evidence="2" key="2">
    <citation type="journal article" date="2023" name="Int. J. Mol. Sci.">
        <title>De Novo Assembly and Annotation of 11 Diverse Shrub Willow (Salix) Genomes Reveals Novel Gene Organization in Sex-Linked Regions.</title>
        <authorList>
            <person name="Hyden B."/>
            <person name="Feng K."/>
            <person name="Yates T.B."/>
            <person name="Jawdy S."/>
            <person name="Cereghino C."/>
            <person name="Smart L.B."/>
            <person name="Muchero W."/>
        </authorList>
    </citation>
    <scope>NUCLEOTIDE SEQUENCE</scope>
    <source>
        <tissue evidence="2">Shoot tip</tissue>
    </source>
</reference>
<name>A0A9Q0UZT9_9ROSI</name>
<protein>
    <submittedName>
        <fullName evidence="2">Uncharacterized protein</fullName>
    </submittedName>
</protein>
<proteinExistence type="predicted"/>
<comment type="caution">
    <text evidence="2">The sequence shown here is derived from an EMBL/GenBank/DDBJ whole genome shotgun (WGS) entry which is preliminary data.</text>
</comment>
<dbReference type="AlphaFoldDB" id="A0A9Q0UZT9"/>
<evidence type="ECO:0000313" key="2">
    <source>
        <dbReference type="EMBL" id="KAJ6739071.1"/>
    </source>
</evidence>
<dbReference type="Proteomes" id="UP001151752">
    <property type="component" value="Chromosome 4"/>
</dbReference>
<evidence type="ECO:0000256" key="1">
    <source>
        <dbReference type="SAM" id="MobiDB-lite"/>
    </source>
</evidence>